<dbReference type="Proteomes" id="UP001176941">
    <property type="component" value="Chromosome 21"/>
</dbReference>
<sequence length="222" mass="24105">MFLPSSQEAQLDGCGLDALDVLGVGRGPPGLRRREQKANRPRGSRSHTELGGALAGEAEASESRRLVSSISLTRTPMPGCPEPALSEAQADVCAPSASAHEPQGSCPPARLSSHLGGPEPRESDAGLERGRSSTINRSKYSTAKGSDQTEVRGYRTHWTEREDRAPLGTRSPVQTALRYHKRPPEPGTQQEVNTYLDVWREKHSCIRARPKSPRHLSMEIAA</sequence>
<feature type="compositionally biased region" description="Basic and acidic residues" evidence="1">
    <location>
        <begin position="119"/>
        <end position="131"/>
    </location>
</feature>
<feature type="compositionally biased region" description="Polar residues" evidence="1">
    <location>
        <begin position="132"/>
        <end position="146"/>
    </location>
</feature>
<name>A0ABN8YLY2_RANTA</name>
<feature type="region of interest" description="Disordered" evidence="1">
    <location>
        <begin position="22"/>
        <end position="174"/>
    </location>
</feature>
<accession>A0ABN8YLY2</accession>
<evidence type="ECO:0000313" key="2">
    <source>
        <dbReference type="EMBL" id="CAI9162585.1"/>
    </source>
</evidence>
<reference evidence="2" key="1">
    <citation type="submission" date="2023-04" db="EMBL/GenBank/DDBJ databases">
        <authorList>
            <consortium name="ELIXIR-Norway"/>
        </authorList>
    </citation>
    <scope>NUCLEOTIDE SEQUENCE [LARGE SCALE GENOMIC DNA]</scope>
</reference>
<evidence type="ECO:0000256" key="1">
    <source>
        <dbReference type="SAM" id="MobiDB-lite"/>
    </source>
</evidence>
<feature type="compositionally biased region" description="Low complexity" evidence="1">
    <location>
        <begin position="49"/>
        <end position="58"/>
    </location>
</feature>
<feature type="compositionally biased region" description="Basic and acidic residues" evidence="1">
    <location>
        <begin position="147"/>
        <end position="165"/>
    </location>
</feature>
<dbReference type="EMBL" id="OX459957">
    <property type="protein sequence ID" value="CAI9162585.1"/>
    <property type="molecule type" value="Genomic_DNA"/>
</dbReference>
<evidence type="ECO:0000313" key="3">
    <source>
        <dbReference type="Proteomes" id="UP001176941"/>
    </source>
</evidence>
<proteinExistence type="predicted"/>
<keyword evidence="3" id="KW-1185">Reference proteome</keyword>
<gene>
    <name evidence="2" type="ORF">MRATA1EN1_LOCUS11547</name>
</gene>
<organism evidence="2 3">
    <name type="scientific">Rangifer tarandus platyrhynchus</name>
    <name type="common">Svalbard reindeer</name>
    <dbReference type="NCBI Taxonomy" id="3082113"/>
    <lineage>
        <taxon>Eukaryota</taxon>
        <taxon>Metazoa</taxon>
        <taxon>Chordata</taxon>
        <taxon>Craniata</taxon>
        <taxon>Vertebrata</taxon>
        <taxon>Euteleostomi</taxon>
        <taxon>Mammalia</taxon>
        <taxon>Eutheria</taxon>
        <taxon>Laurasiatheria</taxon>
        <taxon>Artiodactyla</taxon>
        <taxon>Ruminantia</taxon>
        <taxon>Pecora</taxon>
        <taxon>Cervidae</taxon>
        <taxon>Odocoileinae</taxon>
        <taxon>Rangifer</taxon>
    </lineage>
</organism>
<protein>
    <submittedName>
        <fullName evidence="2">Uncharacterized protein</fullName>
    </submittedName>
</protein>